<organism evidence="2 3">
    <name type="scientific">Nonomuraea longispora</name>
    <dbReference type="NCBI Taxonomy" id="1848320"/>
    <lineage>
        <taxon>Bacteria</taxon>
        <taxon>Bacillati</taxon>
        <taxon>Actinomycetota</taxon>
        <taxon>Actinomycetes</taxon>
        <taxon>Streptosporangiales</taxon>
        <taxon>Streptosporangiaceae</taxon>
        <taxon>Nonomuraea</taxon>
    </lineage>
</organism>
<evidence type="ECO:0000256" key="1">
    <source>
        <dbReference type="SAM" id="MobiDB-lite"/>
    </source>
</evidence>
<comment type="caution">
    <text evidence="2">The sequence shown here is derived from an EMBL/GenBank/DDBJ whole genome shotgun (WGS) entry which is preliminary data.</text>
</comment>
<dbReference type="AlphaFoldDB" id="A0A4R4N8L9"/>
<dbReference type="EMBL" id="SMJZ01000115">
    <property type="protein sequence ID" value="TDC03277.1"/>
    <property type="molecule type" value="Genomic_DNA"/>
</dbReference>
<dbReference type="Proteomes" id="UP000295157">
    <property type="component" value="Unassembled WGS sequence"/>
</dbReference>
<feature type="region of interest" description="Disordered" evidence="1">
    <location>
        <begin position="1"/>
        <end position="26"/>
    </location>
</feature>
<dbReference type="OrthoDB" id="3238779at2"/>
<proteinExistence type="predicted"/>
<gene>
    <name evidence="2" type="ORF">E1267_26705</name>
</gene>
<protein>
    <submittedName>
        <fullName evidence="2">Uncharacterized protein</fullName>
    </submittedName>
</protein>
<dbReference type="RefSeq" id="WP_132336150.1">
    <property type="nucleotide sequence ID" value="NZ_SMJZ01000115.1"/>
</dbReference>
<evidence type="ECO:0000313" key="2">
    <source>
        <dbReference type="EMBL" id="TDC03277.1"/>
    </source>
</evidence>
<reference evidence="2 3" key="1">
    <citation type="submission" date="2019-02" db="EMBL/GenBank/DDBJ databases">
        <title>Draft genome sequences of novel Actinobacteria.</title>
        <authorList>
            <person name="Sahin N."/>
            <person name="Ay H."/>
            <person name="Saygin H."/>
        </authorList>
    </citation>
    <scope>NUCLEOTIDE SEQUENCE [LARGE SCALE GENOMIC DNA]</scope>
    <source>
        <strain evidence="2 3">KC201</strain>
    </source>
</reference>
<feature type="compositionally biased region" description="Basic and acidic residues" evidence="1">
    <location>
        <begin position="14"/>
        <end position="24"/>
    </location>
</feature>
<keyword evidence="3" id="KW-1185">Reference proteome</keyword>
<name>A0A4R4N8L9_9ACTN</name>
<accession>A0A4R4N8L9</accession>
<sequence>MRRYAHAATPEDLAPARDGRRGSRVDPFLPYPHERWNQGCTDAARLFEEIRERGYTGSRRSVRRHLQAVRASGKPAPKVVKQLTVRRATHLITSDPGHLDANATLRLKKLLARPRD</sequence>
<evidence type="ECO:0000313" key="3">
    <source>
        <dbReference type="Proteomes" id="UP000295157"/>
    </source>
</evidence>